<dbReference type="Pfam" id="PF01433">
    <property type="entry name" value="Peptidase_M1"/>
    <property type="match status" value="1"/>
</dbReference>
<dbReference type="PRINTS" id="PR00756">
    <property type="entry name" value="ALADIPTASE"/>
</dbReference>
<dbReference type="InterPro" id="IPR045357">
    <property type="entry name" value="Aminopeptidase_N-like_N"/>
</dbReference>
<dbReference type="InterPro" id="IPR001930">
    <property type="entry name" value="Peptidase_M1"/>
</dbReference>
<keyword evidence="8" id="KW-1133">Transmembrane helix</keyword>
<gene>
    <name evidence="12" type="primary">APE2_3</name>
    <name evidence="12" type="ORF">HK105_209207</name>
</gene>
<keyword evidence="7" id="KW-0482">Metalloprotease</keyword>
<keyword evidence="6" id="KW-0862">Zinc</keyword>
<dbReference type="InterPro" id="IPR024571">
    <property type="entry name" value="ERAP1-like_C_dom"/>
</dbReference>
<dbReference type="SUPFAM" id="SSF55486">
    <property type="entry name" value="Metalloproteases ('zincins'), catalytic domain"/>
    <property type="match status" value="1"/>
</dbReference>
<sequence>MSRCSALPCVVALASAAASASSPTHPRTRRAGLVRSALLVLPWVLLIGAALLFGQPSRPPAHVPDVPGPSRNSGDAPVWTDVRLPEWISPTHYTVNITTRLSQATFDGTVDIALAVAQPSRFVVVHQVGLAIGDVELRAAEAAGDTPQPVAIERIEQRPDEQYFVVHLASAIPAGSYRLHVAFAGELKDVLEGFYRSRYTNRKDGTTEFLATTQFEPVHARRAFPCLDEPAKKAVFAISIAAEKQYHAISNMPAAAVTDLGNGFRRFEFEPTVRMSTYLVAFIVSNFESIEAKTKSGVAVRVWTQRKSTRLGEYALGVGVKVLDYFEQTYGIGFPLPKCDLIAIPDFQAGAMENWGLITFRDTALLFDPKKSSVQNQQAVAVTVAHELAHQWFGNLVTMKWWSDLWLNEGFAQFMEYKGTNAAEPNWQMAEQFLPSDLVRALNADESLFTHPIAIPVKNPDEIQDIFDDISYSKGASVLRMLEGWLRTKFGPDYFFSRLSTYLKDHSYANAETTELWRALQGTDGGDLAAFMSTWTDQPGFPLVTVSSPMAAEGGADATGIAFEVSQRRYLFSGLVDPLEYVNRSDIPPVLGVPADPRAQTWAVPLTYALFSNSTGKPRRVSDPAVFELVERGPVRVAALASDAADEAGKGRGKGKLDPRHTVVIANYGRTGMYRVQYDARTLEILLEWLQADLDVLTATERAGLLSDVFSLTLSGEIKDVTVALEFAKLLEREEDVIVWMTAVGDLGTLKKAFAHHPSYGLVVRFQRRLLGRVLRSLGWRETGKDKHMHHVRGLARATILQEAIRDGHTKTVAQAREYFAMLRAGRGDKVDVSPDVLGAVLVAGVMHGDESDYDWVLAQYLKSTFAADQQRYLFALASSPVSYLQMRTLNLTLTGEIRKQDITRLVENVASITPVGHLTAWIFLMDHWKEIAGWKAYAMTGLGGIIKDIVGKFTNSYLVSEAQRLFVDRRDAAFEVPPSVMVAVLKGLETSRQLVAWQAAARTDAAAWLRRELARSGGFDAE</sequence>
<dbReference type="SUPFAM" id="SSF63737">
    <property type="entry name" value="Leukotriene A4 hydrolase N-terminal domain"/>
    <property type="match status" value="1"/>
</dbReference>
<evidence type="ECO:0000256" key="6">
    <source>
        <dbReference type="ARBA" id="ARBA00022833"/>
    </source>
</evidence>
<feature type="transmembrane region" description="Helical" evidence="8">
    <location>
        <begin position="36"/>
        <end position="54"/>
    </location>
</feature>
<dbReference type="InterPro" id="IPR034016">
    <property type="entry name" value="M1_APN-typ"/>
</dbReference>
<name>A0ABR4MVM9_9FUNG</name>
<evidence type="ECO:0000259" key="9">
    <source>
        <dbReference type="Pfam" id="PF01433"/>
    </source>
</evidence>
<keyword evidence="5 12" id="KW-0378">Hydrolase</keyword>
<dbReference type="Pfam" id="PF17900">
    <property type="entry name" value="Peptidase_M1_N"/>
    <property type="match status" value="1"/>
</dbReference>
<feature type="domain" description="Peptidase M1 membrane alanine aminopeptidase" evidence="9">
    <location>
        <begin position="314"/>
        <end position="535"/>
    </location>
</feature>
<dbReference type="PANTHER" id="PTHR11533:SF299">
    <property type="entry name" value="AMINOPEPTIDASE"/>
    <property type="match status" value="1"/>
</dbReference>
<keyword evidence="12" id="KW-0031">Aminopeptidase</keyword>
<evidence type="ECO:0000256" key="2">
    <source>
        <dbReference type="ARBA" id="ARBA00010136"/>
    </source>
</evidence>
<dbReference type="EC" id="3.4.11.2" evidence="12"/>
<keyword evidence="3" id="KW-0645">Protease</keyword>
<evidence type="ECO:0000313" key="13">
    <source>
        <dbReference type="Proteomes" id="UP001527925"/>
    </source>
</evidence>
<dbReference type="Gene3D" id="1.25.50.20">
    <property type="match status" value="1"/>
</dbReference>
<dbReference type="Pfam" id="PF11838">
    <property type="entry name" value="ERAP1_C"/>
    <property type="match status" value="1"/>
</dbReference>
<evidence type="ECO:0000256" key="4">
    <source>
        <dbReference type="ARBA" id="ARBA00022723"/>
    </source>
</evidence>
<comment type="similarity">
    <text evidence="2">Belongs to the peptidase M1 family.</text>
</comment>
<dbReference type="InterPro" id="IPR014782">
    <property type="entry name" value="Peptidase_M1_dom"/>
</dbReference>
<keyword evidence="8" id="KW-0812">Transmembrane</keyword>
<feature type="domain" description="ERAP1-like C-terminal" evidence="10">
    <location>
        <begin position="664"/>
        <end position="975"/>
    </location>
</feature>
<proteinExistence type="inferred from homology"/>
<comment type="caution">
    <text evidence="12">The sequence shown here is derived from an EMBL/GenBank/DDBJ whole genome shotgun (WGS) entry which is preliminary data.</text>
</comment>
<reference evidence="12 13" key="1">
    <citation type="submission" date="2023-09" db="EMBL/GenBank/DDBJ databases">
        <title>Pangenome analysis of Batrachochytrium dendrobatidis and related Chytrids.</title>
        <authorList>
            <person name="Yacoub M.N."/>
            <person name="Stajich J.E."/>
            <person name="James T.Y."/>
        </authorList>
    </citation>
    <scope>NUCLEOTIDE SEQUENCE [LARGE SCALE GENOMIC DNA]</scope>
    <source>
        <strain evidence="12 13">JEL0888</strain>
    </source>
</reference>
<dbReference type="PANTHER" id="PTHR11533">
    <property type="entry name" value="PROTEASE M1 ZINC METALLOPROTEASE"/>
    <property type="match status" value="1"/>
</dbReference>
<dbReference type="InterPro" id="IPR050344">
    <property type="entry name" value="Peptidase_M1_aminopeptidases"/>
</dbReference>
<organism evidence="12 13">
    <name type="scientific">Polyrhizophydium stewartii</name>
    <dbReference type="NCBI Taxonomy" id="2732419"/>
    <lineage>
        <taxon>Eukaryota</taxon>
        <taxon>Fungi</taxon>
        <taxon>Fungi incertae sedis</taxon>
        <taxon>Chytridiomycota</taxon>
        <taxon>Chytridiomycota incertae sedis</taxon>
        <taxon>Chytridiomycetes</taxon>
        <taxon>Rhizophydiales</taxon>
        <taxon>Rhizophydiales incertae sedis</taxon>
        <taxon>Polyrhizophydium</taxon>
    </lineage>
</organism>
<accession>A0ABR4MVM9</accession>
<evidence type="ECO:0000256" key="1">
    <source>
        <dbReference type="ARBA" id="ARBA00001947"/>
    </source>
</evidence>
<feature type="domain" description="Aminopeptidase N-like N-terminal" evidence="11">
    <location>
        <begin position="90"/>
        <end position="279"/>
    </location>
</feature>
<dbReference type="Proteomes" id="UP001527925">
    <property type="component" value="Unassembled WGS sequence"/>
</dbReference>
<keyword evidence="13" id="KW-1185">Reference proteome</keyword>
<dbReference type="InterPro" id="IPR042097">
    <property type="entry name" value="Aminopeptidase_N-like_N_sf"/>
</dbReference>
<dbReference type="InterPro" id="IPR027268">
    <property type="entry name" value="Peptidase_M4/M1_CTD_sf"/>
</dbReference>
<comment type="cofactor">
    <cofactor evidence="1">
        <name>Zn(2+)</name>
        <dbReference type="ChEBI" id="CHEBI:29105"/>
    </cofactor>
</comment>
<keyword evidence="4" id="KW-0479">Metal-binding</keyword>
<dbReference type="CDD" id="cd09601">
    <property type="entry name" value="M1_APN-Q_like"/>
    <property type="match status" value="1"/>
</dbReference>
<protein>
    <submittedName>
        <fullName evidence="12">Aminopeptidase 2 mitochondrial</fullName>
        <ecNumber evidence="12">3.4.11.2</ecNumber>
    </submittedName>
</protein>
<evidence type="ECO:0000256" key="7">
    <source>
        <dbReference type="ARBA" id="ARBA00023049"/>
    </source>
</evidence>
<evidence type="ECO:0000256" key="3">
    <source>
        <dbReference type="ARBA" id="ARBA00022670"/>
    </source>
</evidence>
<evidence type="ECO:0000313" key="12">
    <source>
        <dbReference type="EMBL" id="KAL2911318.1"/>
    </source>
</evidence>
<dbReference type="Gene3D" id="1.10.390.10">
    <property type="entry name" value="Neutral Protease Domain 2"/>
    <property type="match status" value="1"/>
</dbReference>
<evidence type="ECO:0000259" key="11">
    <source>
        <dbReference type="Pfam" id="PF17900"/>
    </source>
</evidence>
<dbReference type="Gene3D" id="2.60.40.1730">
    <property type="entry name" value="tricorn interacting facor f3 domain"/>
    <property type="match status" value="1"/>
</dbReference>
<evidence type="ECO:0000256" key="8">
    <source>
        <dbReference type="SAM" id="Phobius"/>
    </source>
</evidence>
<evidence type="ECO:0000256" key="5">
    <source>
        <dbReference type="ARBA" id="ARBA00022801"/>
    </source>
</evidence>
<dbReference type="GO" id="GO:0016285">
    <property type="term" value="F:alanyl aminopeptidase activity"/>
    <property type="evidence" value="ECO:0007669"/>
    <property type="project" value="UniProtKB-EC"/>
</dbReference>
<evidence type="ECO:0000259" key="10">
    <source>
        <dbReference type="Pfam" id="PF11838"/>
    </source>
</evidence>
<dbReference type="EMBL" id="JADGIZ020000122">
    <property type="protein sequence ID" value="KAL2911318.1"/>
    <property type="molecule type" value="Genomic_DNA"/>
</dbReference>
<keyword evidence="8" id="KW-0472">Membrane</keyword>